<gene>
    <name evidence="1" type="ORF">C427_4254</name>
</gene>
<reference evidence="1 2" key="1">
    <citation type="journal article" date="2013" name="Genome Announc.">
        <title>Complete Genome Sequence of Glaciecola psychrophila Strain 170T.</title>
        <authorList>
            <person name="Yin J."/>
            <person name="Chen J."/>
            <person name="Liu G."/>
            <person name="Yu Y."/>
            <person name="Song L."/>
            <person name="Wang X."/>
            <person name="Qu X."/>
        </authorList>
    </citation>
    <scope>NUCLEOTIDE SEQUENCE [LARGE SCALE GENOMIC DNA]</scope>
    <source>
        <strain evidence="1 2">170</strain>
    </source>
</reference>
<dbReference type="eggNOG" id="COG4771">
    <property type="taxonomic scope" value="Bacteria"/>
</dbReference>
<dbReference type="OrthoDB" id="9768147at2"/>
<evidence type="ECO:0000313" key="1">
    <source>
        <dbReference type="EMBL" id="AGH46359.1"/>
    </source>
</evidence>
<accession>M4RVW1</accession>
<dbReference type="AlphaFoldDB" id="M4RVW1"/>
<sequence>MLATIGIQNEEFTNYNAGGEAFISISDQMSPRIGIGIDWDVNGDSESKLYANFGGYYIPDPTNTNLRVEVQNYLLKKL</sequence>
<dbReference type="Proteomes" id="UP000011864">
    <property type="component" value="Chromosome"/>
</dbReference>
<proteinExistence type="predicted"/>
<evidence type="ECO:0008006" key="3">
    <source>
        <dbReference type="Google" id="ProtNLM"/>
    </source>
</evidence>
<dbReference type="RefSeq" id="WP_015431161.1">
    <property type="nucleotide sequence ID" value="NC_020514.1"/>
</dbReference>
<name>M4RVW1_9ALTE</name>
<dbReference type="PATRIC" id="fig|1129794.4.peg.4236"/>
<dbReference type="HOGENOM" id="CLU_2618838_0_0_6"/>
<dbReference type="STRING" id="1129794.C427_4254"/>
<keyword evidence="2" id="KW-1185">Reference proteome</keyword>
<protein>
    <recommendedName>
        <fullName evidence="3">Outer membrane protein beta-barrel domain-containing protein</fullName>
    </recommendedName>
</protein>
<organism evidence="1 2">
    <name type="scientific">Paraglaciecola psychrophila 170</name>
    <dbReference type="NCBI Taxonomy" id="1129794"/>
    <lineage>
        <taxon>Bacteria</taxon>
        <taxon>Pseudomonadati</taxon>
        <taxon>Pseudomonadota</taxon>
        <taxon>Gammaproteobacteria</taxon>
        <taxon>Alteromonadales</taxon>
        <taxon>Alteromonadaceae</taxon>
        <taxon>Paraglaciecola</taxon>
    </lineage>
</organism>
<evidence type="ECO:0000313" key="2">
    <source>
        <dbReference type="Proteomes" id="UP000011864"/>
    </source>
</evidence>
<dbReference type="KEGG" id="gps:C427_4254"/>
<dbReference type="EMBL" id="CP003837">
    <property type="protein sequence ID" value="AGH46359.1"/>
    <property type="molecule type" value="Genomic_DNA"/>
</dbReference>